<evidence type="ECO:0000256" key="1">
    <source>
        <dbReference type="SAM" id="SignalP"/>
    </source>
</evidence>
<organism evidence="2 3">
    <name type="scientific">Apiospora kogelbergensis</name>
    <dbReference type="NCBI Taxonomy" id="1337665"/>
    <lineage>
        <taxon>Eukaryota</taxon>
        <taxon>Fungi</taxon>
        <taxon>Dikarya</taxon>
        <taxon>Ascomycota</taxon>
        <taxon>Pezizomycotina</taxon>
        <taxon>Sordariomycetes</taxon>
        <taxon>Xylariomycetidae</taxon>
        <taxon>Amphisphaeriales</taxon>
        <taxon>Apiosporaceae</taxon>
        <taxon>Apiospora</taxon>
    </lineage>
</organism>
<feature type="chain" id="PRO_5043609347" evidence="1">
    <location>
        <begin position="18"/>
        <end position="62"/>
    </location>
</feature>
<keyword evidence="1" id="KW-0732">Signal</keyword>
<gene>
    <name evidence="2" type="ORF">PG999_010067</name>
</gene>
<keyword evidence="3" id="KW-1185">Reference proteome</keyword>
<reference evidence="2 3" key="1">
    <citation type="submission" date="2023-01" db="EMBL/GenBank/DDBJ databases">
        <title>Analysis of 21 Apiospora genomes using comparative genomics revels a genus with tremendous synthesis potential of carbohydrate active enzymes and secondary metabolites.</title>
        <authorList>
            <person name="Sorensen T."/>
        </authorList>
    </citation>
    <scope>NUCLEOTIDE SEQUENCE [LARGE SCALE GENOMIC DNA]</scope>
    <source>
        <strain evidence="2 3">CBS 117206</strain>
    </source>
</reference>
<comment type="caution">
    <text evidence="2">The sequence shown here is derived from an EMBL/GenBank/DDBJ whole genome shotgun (WGS) entry which is preliminary data.</text>
</comment>
<dbReference type="EMBL" id="JAQQWP010000008">
    <property type="protein sequence ID" value="KAK8106708.1"/>
    <property type="molecule type" value="Genomic_DNA"/>
</dbReference>
<accession>A0AAW0QQ85</accession>
<evidence type="ECO:0000313" key="3">
    <source>
        <dbReference type="Proteomes" id="UP001392437"/>
    </source>
</evidence>
<feature type="signal peptide" evidence="1">
    <location>
        <begin position="1"/>
        <end position="17"/>
    </location>
</feature>
<sequence>MRLSIPILLAPIVGVLGLEVSPGDIVKFEFQVGTLKAIGSLEFEPDYCPPHTKLAATNDDNH</sequence>
<proteinExistence type="predicted"/>
<protein>
    <submittedName>
        <fullName evidence="2">Uncharacterized protein</fullName>
    </submittedName>
</protein>
<evidence type="ECO:0000313" key="2">
    <source>
        <dbReference type="EMBL" id="KAK8106708.1"/>
    </source>
</evidence>
<name>A0AAW0QQ85_9PEZI</name>
<dbReference type="AlphaFoldDB" id="A0AAW0QQ85"/>
<dbReference type="Proteomes" id="UP001392437">
    <property type="component" value="Unassembled WGS sequence"/>
</dbReference>